<evidence type="ECO:0000256" key="1">
    <source>
        <dbReference type="ARBA" id="ARBA00004173"/>
    </source>
</evidence>
<organism evidence="8 9">
    <name type="scientific">Vespula squamosa</name>
    <name type="common">Southern yellow jacket</name>
    <name type="synonym">Wasp</name>
    <dbReference type="NCBI Taxonomy" id="30214"/>
    <lineage>
        <taxon>Eukaryota</taxon>
        <taxon>Metazoa</taxon>
        <taxon>Ecdysozoa</taxon>
        <taxon>Arthropoda</taxon>
        <taxon>Hexapoda</taxon>
        <taxon>Insecta</taxon>
        <taxon>Pterygota</taxon>
        <taxon>Neoptera</taxon>
        <taxon>Endopterygota</taxon>
        <taxon>Hymenoptera</taxon>
        <taxon>Apocrita</taxon>
        <taxon>Aculeata</taxon>
        <taxon>Vespoidea</taxon>
        <taxon>Vespidae</taxon>
        <taxon>Vespinae</taxon>
        <taxon>Vespula</taxon>
    </lineage>
</organism>
<comment type="caution">
    <text evidence="8">The sequence shown here is derived from an EMBL/GenBank/DDBJ whole genome shotgun (WGS) entry which is preliminary data.</text>
</comment>
<dbReference type="PANTHER" id="PTHR12810">
    <property type="entry name" value="MITOCHONDRIAL 28S RIBOSOMAL PROTEIN S29"/>
    <property type="match status" value="1"/>
</dbReference>
<protein>
    <recommendedName>
        <fullName evidence="7">Small ribosomal subunit protein mS29</fullName>
    </recommendedName>
</protein>
<dbReference type="InterPro" id="IPR019368">
    <property type="entry name" value="Ribosomal_mS29"/>
</dbReference>
<keyword evidence="4" id="KW-0689">Ribosomal protein</keyword>
<keyword evidence="9" id="KW-1185">Reference proteome</keyword>
<evidence type="ECO:0000256" key="3">
    <source>
        <dbReference type="ARBA" id="ARBA00022946"/>
    </source>
</evidence>
<evidence type="ECO:0000256" key="7">
    <source>
        <dbReference type="ARBA" id="ARBA00035140"/>
    </source>
</evidence>
<keyword evidence="6" id="KW-0687">Ribonucleoprotein</keyword>
<comment type="similarity">
    <text evidence="2">Belongs to the mitochondrion-specific ribosomal protein mS29 family.</text>
</comment>
<sequence>MPPRVNRAAAGDDETIKSKALTNATLCGVPSPGPKYQLKTLVGYKDHCISKYRNPAYTFGLRQISEEVCEGPGPKYMIPDVRGKGFTHGAALKTIDKTCGPGPKYFIPTPPSGPIFSLKWRTKYRTTCPSPGPYNLKSFPGPSFTIGLRFPDDKCIGSPGPGGLYSLDVIKPKSPMFSLGFFHRGKDICKSPGPKYDPKMLDLSPKFSFGMKHSDIANMSLTSRLFLQYSHRLRWQKQYSTLVNVFPKDTVDEQFHNFRTIESNPVNHNVQHLNRIYTIPNDICMTLHQNIGIPKDFLTLSTAFNECSMLIRNPALEVISYLEQTDYNRPINKYVLYGKFGTGKSLTLMHILHYAFMKQMIIIHVPSPNIWFRFPKEITNSNKNPGILDLPVEAGKWLLYFRNQNSSLLSKLDLKISRDYEWNIREKASSGTSLLEMIDFGINRIRYASSVIDALLMELKEASIAGKCKILAAVDGYNAFWSDHTKIRNDDKVWVNPRQISLTLSFLNFIKDDWCNGAAVLIVDSKACKERRECDHPIYLLGKDGFECLDPFVPILLENYTKVEFESIMEYYKERKWIRNINENGLAEIWALSIGHPLEIRQICKSL</sequence>
<evidence type="ECO:0000256" key="4">
    <source>
        <dbReference type="ARBA" id="ARBA00022980"/>
    </source>
</evidence>
<dbReference type="GO" id="GO:0005739">
    <property type="term" value="C:mitochondrion"/>
    <property type="evidence" value="ECO:0007669"/>
    <property type="project" value="UniProtKB-SubCell"/>
</dbReference>
<dbReference type="InterPro" id="IPR008092">
    <property type="entry name" value="Ribosomal_mS29_met"/>
</dbReference>
<dbReference type="EMBL" id="JAUDFV010000166">
    <property type="protein sequence ID" value="KAL2712480.1"/>
    <property type="molecule type" value="Genomic_DNA"/>
</dbReference>
<reference evidence="8 9" key="1">
    <citation type="journal article" date="2024" name="Ann. Entomol. Soc. Am.">
        <title>Genomic analyses of the southern and eastern yellowjacket wasps (Hymenoptera: Vespidae) reveal evolutionary signatures of social life.</title>
        <authorList>
            <person name="Catto M.A."/>
            <person name="Caine P.B."/>
            <person name="Orr S.E."/>
            <person name="Hunt B.G."/>
            <person name="Goodisman M.A.D."/>
        </authorList>
    </citation>
    <scope>NUCLEOTIDE SEQUENCE [LARGE SCALE GENOMIC DNA]</scope>
    <source>
        <strain evidence="8">233</strain>
        <tissue evidence="8">Head and thorax</tissue>
    </source>
</reference>
<comment type="subcellular location">
    <subcellularLocation>
        <location evidence="1">Mitochondrion</location>
    </subcellularLocation>
</comment>
<name>A0ABD1ZY88_VESSQ</name>
<evidence type="ECO:0000313" key="8">
    <source>
        <dbReference type="EMBL" id="KAL2712480.1"/>
    </source>
</evidence>
<dbReference type="AlphaFoldDB" id="A0ABD1ZY88"/>
<proteinExistence type="inferred from homology"/>
<evidence type="ECO:0000256" key="5">
    <source>
        <dbReference type="ARBA" id="ARBA00023128"/>
    </source>
</evidence>
<dbReference type="Pfam" id="PF10236">
    <property type="entry name" value="DAP3"/>
    <property type="match status" value="1"/>
</dbReference>
<evidence type="ECO:0000313" key="9">
    <source>
        <dbReference type="Proteomes" id="UP001607302"/>
    </source>
</evidence>
<evidence type="ECO:0000256" key="2">
    <source>
        <dbReference type="ARBA" id="ARBA00009863"/>
    </source>
</evidence>
<keyword evidence="5" id="KW-0496">Mitochondrion</keyword>
<dbReference type="GO" id="GO:0005840">
    <property type="term" value="C:ribosome"/>
    <property type="evidence" value="ECO:0007669"/>
    <property type="project" value="UniProtKB-KW"/>
</dbReference>
<dbReference type="GO" id="GO:1990904">
    <property type="term" value="C:ribonucleoprotein complex"/>
    <property type="evidence" value="ECO:0007669"/>
    <property type="project" value="UniProtKB-KW"/>
</dbReference>
<evidence type="ECO:0000256" key="6">
    <source>
        <dbReference type="ARBA" id="ARBA00023274"/>
    </source>
</evidence>
<keyword evidence="3" id="KW-0809">Transit peptide</keyword>
<dbReference type="PANTHER" id="PTHR12810:SF0">
    <property type="entry name" value="SMALL RIBOSOMAL SUBUNIT PROTEIN MS29"/>
    <property type="match status" value="1"/>
</dbReference>
<accession>A0ABD1ZY88</accession>
<gene>
    <name evidence="8" type="ORF">V1478_018003</name>
</gene>
<dbReference type="Proteomes" id="UP001607302">
    <property type="component" value="Unassembled WGS sequence"/>
</dbReference>
<dbReference type="PRINTS" id="PR01716">
    <property type="entry name" value="DEATHASSOCP3"/>
</dbReference>